<gene>
    <name evidence="4" type="primary">qacR</name>
    <name evidence="4" type="ORF">NCTC11460_01987</name>
</gene>
<evidence type="ECO:0000256" key="1">
    <source>
        <dbReference type="ARBA" id="ARBA00023125"/>
    </source>
</evidence>
<evidence type="ECO:0000259" key="3">
    <source>
        <dbReference type="PROSITE" id="PS50977"/>
    </source>
</evidence>
<dbReference type="InterPro" id="IPR023772">
    <property type="entry name" value="DNA-bd_HTH_TetR-type_CS"/>
</dbReference>
<proteinExistence type="predicted"/>
<protein>
    <submittedName>
        <fullName evidence="4">HTH-type transcriptional regulator qacR</fullName>
    </submittedName>
</protein>
<dbReference type="Gene3D" id="1.10.357.10">
    <property type="entry name" value="Tetracycline Repressor, domain 2"/>
    <property type="match status" value="1"/>
</dbReference>
<dbReference type="SUPFAM" id="SSF46689">
    <property type="entry name" value="Homeodomain-like"/>
    <property type="match status" value="1"/>
</dbReference>
<dbReference type="Proteomes" id="UP000255101">
    <property type="component" value="Unassembled WGS sequence"/>
</dbReference>
<feature type="domain" description="HTH tetR-type" evidence="3">
    <location>
        <begin position="4"/>
        <end position="64"/>
    </location>
</feature>
<dbReference type="AlphaFoldDB" id="A0A379CHQ5"/>
<name>A0A379CHQ5_9FIRM</name>
<accession>A0A379CHQ5</accession>
<dbReference type="InterPro" id="IPR036271">
    <property type="entry name" value="Tet_transcr_reg_TetR-rel_C_sf"/>
</dbReference>
<dbReference type="PROSITE" id="PS50977">
    <property type="entry name" value="HTH_TETR_2"/>
    <property type="match status" value="1"/>
</dbReference>
<evidence type="ECO:0000313" key="4">
    <source>
        <dbReference type="EMBL" id="SUB61992.1"/>
    </source>
</evidence>
<dbReference type="PANTHER" id="PTHR43479:SF11">
    <property type="entry name" value="ACREF_ENVCD OPERON REPRESSOR-RELATED"/>
    <property type="match status" value="1"/>
</dbReference>
<organism evidence="4 5">
    <name type="scientific">Peptostreptococcus anaerobius</name>
    <dbReference type="NCBI Taxonomy" id="1261"/>
    <lineage>
        <taxon>Bacteria</taxon>
        <taxon>Bacillati</taxon>
        <taxon>Bacillota</taxon>
        <taxon>Clostridia</taxon>
        <taxon>Peptostreptococcales</taxon>
        <taxon>Peptostreptococcaceae</taxon>
        <taxon>Peptostreptococcus</taxon>
    </lineage>
</organism>
<dbReference type="EMBL" id="UGTB01000004">
    <property type="protein sequence ID" value="SUB61992.1"/>
    <property type="molecule type" value="Genomic_DNA"/>
</dbReference>
<dbReference type="PROSITE" id="PS01081">
    <property type="entry name" value="HTH_TETR_1"/>
    <property type="match status" value="1"/>
</dbReference>
<feature type="DNA-binding region" description="H-T-H motif" evidence="2">
    <location>
        <begin position="27"/>
        <end position="46"/>
    </location>
</feature>
<dbReference type="InterPro" id="IPR009057">
    <property type="entry name" value="Homeodomain-like_sf"/>
</dbReference>
<dbReference type="PANTHER" id="PTHR43479">
    <property type="entry name" value="ACREF/ENVCD OPERON REPRESSOR-RELATED"/>
    <property type="match status" value="1"/>
</dbReference>
<keyword evidence="1 2" id="KW-0238">DNA-binding</keyword>
<dbReference type="InterPro" id="IPR001647">
    <property type="entry name" value="HTH_TetR"/>
</dbReference>
<reference evidence="4 5" key="1">
    <citation type="submission" date="2018-06" db="EMBL/GenBank/DDBJ databases">
        <authorList>
            <consortium name="Pathogen Informatics"/>
            <person name="Doyle S."/>
        </authorList>
    </citation>
    <scope>NUCLEOTIDE SEQUENCE [LARGE SCALE GENOMIC DNA]</scope>
    <source>
        <strain evidence="4 5">NCTC11460</strain>
    </source>
</reference>
<dbReference type="GO" id="GO:0003677">
    <property type="term" value="F:DNA binding"/>
    <property type="evidence" value="ECO:0007669"/>
    <property type="project" value="UniProtKB-UniRule"/>
</dbReference>
<evidence type="ECO:0000256" key="2">
    <source>
        <dbReference type="PROSITE-ProRule" id="PRU00335"/>
    </source>
</evidence>
<dbReference type="RefSeq" id="WP_002846516.1">
    <property type="nucleotide sequence ID" value="NZ_FOVA01000005.1"/>
</dbReference>
<dbReference type="SUPFAM" id="SSF48498">
    <property type="entry name" value="Tetracyclin repressor-like, C-terminal domain"/>
    <property type="match status" value="1"/>
</dbReference>
<evidence type="ECO:0000313" key="5">
    <source>
        <dbReference type="Proteomes" id="UP000255101"/>
    </source>
</evidence>
<dbReference type="InterPro" id="IPR050624">
    <property type="entry name" value="HTH-type_Tx_Regulator"/>
</dbReference>
<dbReference type="Pfam" id="PF00440">
    <property type="entry name" value="TetR_N"/>
    <property type="match status" value="1"/>
</dbReference>
<sequence>MKEMSTKDKIIKVAWSLFDEYGYDNTTVDRIIQTCGISKGSFYHHFSSKDDLLGSLAYVFDSQYEIALEEVGTEEMNSYDKLIYFSEFLFRYIEENIPIEILSIVYSTQVIKSGKKFLLDQSRLYYKVLSTIIKEGQAKGDITDEKSQMELVRLYALQERAVLYDWCISEGMYPLSSYGIDILKFCTSSIKNTN</sequence>
<dbReference type="PRINTS" id="PR00455">
    <property type="entry name" value="HTHTETR"/>
</dbReference>